<keyword evidence="2" id="KW-0732">Signal</keyword>
<protein>
    <submittedName>
        <fullName evidence="3">Uncharacterized protein</fullName>
    </submittedName>
</protein>
<evidence type="ECO:0000313" key="4">
    <source>
        <dbReference type="Proteomes" id="UP000051530"/>
    </source>
</evidence>
<dbReference type="Proteomes" id="UP000051530">
    <property type="component" value="Unassembled WGS sequence"/>
</dbReference>
<evidence type="ECO:0000256" key="1">
    <source>
        <dbReference type="SAM" id="MobiDB-lite"/>
    </source>
</evidence>
<dbReference type="EMBL" id="LGUB01000004">
    <property type="protein sequence ID" value="KRH95167.1"/>
    <property type="molecule type" value="Genomic_DNA"/>
</dbReference>
<comment type="caution">
    <text evidence="3">The sequence shown here is derived from an EMBL/GenBank/DDBJ whole genome shotgun (WGS) entry which is preliminary data.</text>
</comment>
<gene>
    <name evidence="3" type="ORF">M153_2200027139</name>
</gene>
<reference evidence="3 4" key="1">
    <citation type="submission" date="2015-07" db="EMBL/GenBank/DDBJ databases">
        <title>The genome of Pseudoloma neurophilia, a relevant intracellular parasite of the zebrafish.</title>
        <authorList>
            <person name="Ndikumana S."/>
            <person name="Pelin A."/>
            <person name="Sanders J."/>
            <person name="Corradi N."/>
        </authorList>
    </citation>
    <scope>NUCLEOTIDE SEQUENCE [LARGE SCALE GENOMIC DNA]</scope>
    <source>
        <strain evidence="3 4">MK1</strain>
    </source>
</reference>
<proteinExistence type="predicted"/>
<name>A0A0R0M6Y5_9MICR</name>
<organism evidence="3 4">
    <name type="scientific">Pseudoloma neurophilia</name>
    <dbReference type="NCBI Taxonomy" id="146866"/>
    <lineage>
        <taxon>Eukaryota</taxon>
        <taxon>Fungi</taxon>
        <taxon>Fungi incertae sedis</taxon>
        <taxon>Microsporidia</taxon>
        <taxon>Pseudoloma</taxon>
    </lineage>
</organism>
<sequence length="152" mass="18003">MKISTTIILLPLSFLLIHTTQAETGPLSTLFTMFNNFTQHPHIITLRTLLEKLRGKAGEHLKCLKEKTDQLKNHTKNKINDTYNKMKGKYQEYKQKNEIVTEENDQDMLSEQKQLQELLEKLTQSFAEHEKQLKEEMEEEEKEEVKEQKQEL</sequence>
<feature type="signal peptide" evidence="2">
    <location>
        <begin position="1"/>
        <end position="22"/>
    </location>
</feature>
<dbReference type="AlphaFoldDB" id="A0A0R0M6Y5"/>
<accession>A0A0R0M6Y5</accession>
<feature type="chain" id="PRO_5006399165" evidence="2">
    <location>
        <begin position="23"/>
        <end position="152"/>
    </location>
</feature>
<evidence type="ECO:0000256" key="2">
    <source>
        <dbReference type="SAM" id="SignalP"/>
    </source>
</evidence>
<dbReference type="VEuPathDB" id="MicrosporidiaDB:M153_2200027139"/>
<feature type="compositionally biased region" description="Basic and acidic residues" evidence="1">
    <location>
        <begin position="143"/>
        <end position="152"/>
    </location>
</feature>
<evidence type="ECO:0000313" key="3">
    <source>
        <dbReference type="EMBL" id="KRH95167.1"/>
    </source>
</evidence>
<feature type="region of interest" description="Disordered" evidence="1">
    <location>
        <begin position="126"/>
        <end position="152"/>
    </location>
</feature>
<keyword evidence="4" id="KW-1185">Reference proteome</keyword>